<keyword evidence="6" id="KW-1185">Reference proteome</keyword>
<dbReference type="InterPro" id="IPR050065">
    <property type="entry name" value="GlmU-like"/>
</dbReference>
<keyword evidence="3" id="KW-0012">Acyltransferase</keyword>
<dbReference type="GO" id="GO:0016779">
    <property type="term" value="F:nucleotidyltransferase activity"/>
    <property type="evidence" value="ECO:0007669"/>
    <property type="project" value="UniProtKB-ARBA"/>
</dbReference>
<name>A0A1M4T3F5_9FLAO</name>
<evidence type="ECO:0000259" key="4">
    <source>
        <dbReference type="Pfam" id="PF25087"/>
    </source>
</evidence>
<feature type="domain" description="Mannose-1-phosphate guanyltransferase C-terminal" evidence="4">
    <location>
        <begin position="51"/>
        <end position="138"/>
    </location>
</feature>
<dbReference type="GO" id="GO:0016746">
    <property type="term" value="F:acyltransferase activity"/>
    <property type="evidence" value="ECO:0007669"/>
    <property type="project" value="UniProtKB-KW"/>
</dbReference>
<evidence type="ECO:0000256" key="2">
    <source>
        <dbReference type="ARBA" id="ARBA00022737"/>
    </source>
</evidence>
<evidence type="ECO:0000256" key="1">
    <source>
        <dbReference type="ARBA" id="ARBA00022679"/>
    </source>
</evidence>
<reference evidence="6" key="1">
    <citation type="submission" date="2016-11" db="EMBL/GenBank/DDBJ databases">
        <authorList>
            <person name="Varghese N."/>
            <person name="Submissions S."/>
        </authorList>
    </citation>
    <scope>NUCLEOTIDE SEQUENCE [LARGE SCALE GENOMIC DNA]</scope>
    <source>
        <strain evidence="6">DSM 17539</strain>
    </source>
</reference>
<dbReference type="Proteomes" id="UP000184406">
    <property type="component" value="Unassembled WGS sequence"/>
</dbReference>
<evidence type="ECO:0000313" key="5">
    <source>
        <dbReference type="EMBL" id="SHE38970.1"/>
    </source>
</evidence>
<keyword evidence="2" id="KW-0677">Repeat</keyword>
<dbReference type="PANTHER" id="PTHR43584">
    <property type="entry name" value="NUCLEOTIDYL TRANSFERASE"/>
    <property type="match status" value="1"/>
</dbReference>
<dbReference type="Pfam" id="PF25087">
    <property type="entry name" value="GMPPB_C"/>
    <property type="match status" value="1"/>
</dbReference>
<proteinExistence type="predicted"/>
<dbReference type="InterPro" id="IPR056729">
    <property type="entry name" value="GMPPB_C"/>
</dbReference>
<dbReference type="PROSITE" id="PS00101">
    <property type="entry name" value="HEXAPEP_TRANSFERASES"/>
    <property type="match status" value="1"/>
</dbReference>
<dbReference type="PANTHER" id="PTHR43584:SF8">
    <property type="entry name" value="N-ACETYLMURAMATE ALPHA-1-PHOSPHATE URIDYLYLTRANSFERASE"/>
    <property type="match status" value="1"/>
</dbReference>
<dbReference type="RefSeq" id="WP_072859829.1">
    <property type="nucleotide sequence ID" value="NZ_FQUX01000001.1"/>
</dbReference>
<accession>A0A1M4T3F5</accession>
<dbReference type="EMBL" id="FQUX01000001">
    <property type="protein sequence ID" value="SHE38970.1"/>
    <property type="molecule type" value="Genomic_DNA"/>
</dbReference>
<protein>
    <submittedName>
        <fullName evidence="5">Transferase hexapeptide (Six repeat-containing protein)</fullName>
    </submittedName>
</protein>
<keyword evidence="1 5" id="KW-0808">Transferase</keyword>
<dbReference type="InterPro" id="IPR018357">
    <property type="entry name" value="Hexapep_transf_CS"/>
</dbReference>
<dbReference type="AlphaFoldDB" id="A0A1M4T3F5"/>
<evidence type="ECO:0000256" key="3">
    <source>
        <dbReference type="ARBA" id="ARBA00023315"/>
    </source>
</evidence>
<dbReference type="OrthoDB" id="9803036at2"/>
<evidence type="ECO:0000313" key="6">
    <source>
        <dbReference type="Proteomes" id="UP000184406"/>
    </source>
</evidence>
<dbReference type="SUPFAM" id="SSF51161">
    <property type="entry name" value="Trimeric LpxA-like enzymes"/>
    <property type="match status" value="1"/>
</dbReference>
<sequence>MTTIATYIAHFYTHFPGQKGVPPWEITPSLSSIITKKILELNSEDYAVNNGMAIHKTAVIEKGAILKGPLIISRNCFVASHAYLRGGVFLDEGVRIGPGSEIKSSIIGHHSAMAHFNFIGDSIIGAYVNFEAGALIANHYNERSDMTIWAQVNGIRTNTGSIKFGALVGDNSKIGANAVLSPGTILSSGSVVKRLELIEQNN</sequence>
<dbReference type="InterPro" id="IPR011004">
    <property type="entry name" value="Trimer_LpxA-like_sf"/>
</dbReference>
<dbReference type="Gene3D" id="2.160.10.10">
    <property type="entry name" value="Hexapeptide repeat proteins"/>
    <property type="match status" value="1"/>
</dbReference>
<organism evidence="5 6">
    <name type="scientific">Arenibacter palladensis</name>
    <dbReference type="NCBI Taxonomy" id="237373"/>
    <lineage>
        <taxon>Bacteria</taxon>
        <taxon>Pseudomonadati</taxon>
        <taxon>Bacteroidota</taxon>
        <taxon>Flavobacteriia</taxon>
        <taxon>Flavobacteriales</taxon>
        <taxon>Flavobacteriaceae</taxon>
        <taxon>Arenibacter</taxon>
    </lineage>
</organism>
<gene>
    <name evidence="5" type="ORF">SAMN03080594_101130</name>
</gene>